<dbReference type="EMBL" id="ML119773">
    <property type="protein sequence ID" value="RPA75045.1"/>
    <property type="molecule type" value="Genomic_DNA"/>
</dbReference>
<sequence length="279" mass="31649">MPRHDLLEEQLPDQILAPSGTFTSATTNICDTMFADRLSGSFKASQIYHAMYFFLGSTDQEAYKSYLVNTGTNIAMEDTLRALDGVDPCALPLAPIVQEAITFFAQSFGPHCWNLLSVEDRRILEDGRGMRTPAEMYLWLVLSQLVAMPGKRSASTCERYHKGLLRTSMVRLLEAALGSFLDELRMLMKHGAPYESLSNACGDWNTAFDTFFTDERFRSERIELLILKYLDEDGIDMELVGGIRLQTEKFRLEYNALMASELSDEEKDCIRDSVFQRTP</sequence>
<reference evidence="1 2" key="1">
    <citation type="journal article" date="2018" name="Nat. Ecol. Evol.">
        <title>Pezizomycetes genomes reveal the molecular basis of ectomycorrhizal truffle lifestyle.</title>
        <authorList>
            <person name="Murat C."/>
            <person name="Payen T."/>
            <person name="Noel B."/>
            <person name="Kuo A."/>
            <person name="Morin E."/>
            <person name="Chen J."/>
            <person name="Kohler A."/>
            <person name="Krizsan K."/>
            <person name="Balestrini R."/>
            <person name="Da Silva C."/>
            <person name="Montanini B."/>
            <person name="Hainaut M."/>
            <person name="Levati E."/>
            <person name="Barry K.W."/>
            <person name="Belfiori B."/>
            <person name="Cichocki N."/>
            <person name="Clum A."/>
            <person name="Dockter R.B."/>
            <person name="Fauchery L."/>
            <person name="Guy J."/>
            <person name="Iotti M."/>
            <person name="Le Tacon F."/>
            <person name="Lindquist E.A."/>
            <person name="Lipzen A."/>
            <person name="Malagnac F."/>
            <person name="Mello A."/>
            <person name="Molinier V."/>
            <person name="Miyauchi S."/>
            <person name="Poulain J."/>
            <person name="Riccioni C."/>
            <person name="Rubini A."/>
            <person name="Sitrit Y."/>
            <person name="Splivallo R."/>
            <person name="Traeger S."/>
            <person name="Wang M."/>
            <person name="Zifcakova L."/>
            <person name="Wipf D."/>
            <person name="Zambonelli A."/>
            <person name="Paolocci F."/>
            <person name="Nowrousian M."/>
            <person name="Ottonello S."/>
            <person name="Baldrian P."/>
            <person name="Spatafora J.W."/>
            <person name="Henrissat B."/>
            <person name="Nagy L.G."/>
            <person name="Aury J.M."/>
            <person name="Wincker P."/>
            <person name="Grigoriev I.V."/>
            <person name="Bonfante P."/>
            <person name="Martin F.M."/>
        </authorList>
    </citation>
    <scope>NUCLEOTIDE SEQUENCE [LARGE SCALE GENOMIC DNA]</scope>
    <source>
        <strain evidence="1 2">RN42</strain>
    </source>
</reference>
<accession>A0A3N4HMK0</accession>
<protein>
    <submittedName>
        <fullName evidence="1">Uncharacterized protein</fullName>
    </submittedName>
</protein>
<evidence type="ECO:0000313" key="2">
    <source>
        <dbReference type="Proteomes" id="UP000275078"/>
    </source>
</evidence>
<evidence type="ECO:0000313" key="1">
    <source>
        <dbReference type="EMBL" id="RPA75045.1"/>
    </source>
</evidence>
<gene>
    <name evidence="1" type="ORF">BJ508DRAFT_418334</name>
</gene>
<dbReference type="Proteomes" id="UP000275078">
    <property type="component" value="Unassembled WGS sequence"/>
</dbReference>
<keyword evidence="2" id="KW-1185">Reference proteome</keyword>
<dbReference type="AlphaFoldDB" id="A0A3N4HMK0"/>
<organism evidence="1 2">
    <name type="scientific">Ascobolus immersus RN42</name>
    <dbReference type="NCBI Taxonomy" id="1160509"/>
    <lineage>
        <taxon>Eukaryota</taxon>
        <taxon>Fungi</taxon>
        <taxon>Dikarya</taxon>
        <taxon>Ascomycota</taxon>
        <taxon>Pezizomycotina</taxon>
        <taxon>Pezizomycetes</taxon>
        <taxon>Pezizales</taxon>
        <taxon>Ascobolaceae</taxon>
        <taxon>Ascobolus</taxon>
    </lineage>
</organism>
<name>A0A3N4HMK0_ASCIM</name>
<proteinExistence type="predicted"/>